<keyword evidence="15" id="KW-0963">Cytoplasm</keyword>
<evidence type="ECO:0000256" key="13">
    <source>
        <dbReference type="ARBA" id="ARBA00023316"/>
    </source>
</evidence>
<comment type="similarity">
    <text evidence="4 15">Belongs to the D-alanine--D-alanine ligase family.</text>
</comment>
<evidence type="ECO:0000256" key="8">
    <source>
        <dbReference type="ARBA" id="ARBA00022840"/>
    </source>
</evidence>
<evidence type="ECO:0000256" key="18">
    <source>
        <dbReference type="PIRSR" id="PIRSR039102-3"/>
    </source>
</evidence>
<comment type="pathway">
    <text evidence="3 15">Cell wall biogenesis; peptidoglycan biosynthesis.</text>
</comment>
<accession>A0A178K2N6</accession>
<dbReference type="PROSITE" id="PS50975">
    <property type="entry name" value="ATP_GRASP"/>
    <property type="match status" value="1"/>
</dbReference>
<comment type="cofactor">
    <cofactor evidence="18">
        <name>Mg(2+)</name>
        <dbReference type="ChEBI" id="CHEBI:18420"/>
    </cofactor>
    <cofactor evidence="18">
        <name>Mn(2+)</name>
        <dbReference type="ChEBI" id="CHEBI:29035"/>
    </cofactor>
    <text evidence="18">Binds 2 magnesium or manganese ions per subunit.</text>
</comment>
<feature type="binding site" evidence="17">
    <location>
        <begin position="292"/>
        <end position="293"/>
    </location>
    <ligand>
        <name>ATP</name>
        <dbReference type="ChEBI" id="CHEBI:30616"/>
    </ligand>
</feature>
<evidence type="ECO:0000256" key="15">
    <source>
        <dbReference type="HAMAP-Rule" id="MF_00047"/>
    </source>
</evidence>
<reference evidence="21 22" key="1">
    <citation type="submission" date="2016-03" db="EMBL/GenBank/DDBJ databases">
        <title>Photobacterium proteolyticum sp. nov. a protease producing bacterium isolated from ocean sediments of Laizhou Bay.</title>
        <authorList>
            <person name="Li Y."/>
        </authorList>
    </citation>
    <scope>NUCLEOTIDE SEQUENCE [LARGE SCALE GENOMIC DNA]</scope>
    <source>
        <strain evidence="21 22">R-40508</strain>
    </source>
</reference>
<keyword evidence="5 15" id="KW-0436">Ligase</keyword>
<dbReference type="GO" id="GO:0005524">
    <property type="term" value="F:ATP binding"/>
    <property type="evidence" value="ECO:0007669"/>
    <property type="project" value="UniProtKB-UniRule"/>
</dbReference>
<dbReference type="InterPro" id="IPR011127">
    <property type="entry name" value="Dala_Dala_lig_N"/>
</dbReference>
<evidence type="ECO:0000256" key="11">
    <source>
        <dbReference type="ARBA" id="ARBA00022984"/>
    </source>
</evidence>
<dbReference type="InterPro" id="IPR011095">
    <property type="entry name" value="Dala_Dala_lig_C"/>
</dbReference>
<dbReference type="PIRSF" id="PIRSF039102">
    <property type="entry name" value="Ddl/VanB"/>
    <property type="match status" value="1"/>
</dbReference>
<dbReference type="RefSeq" id="WP_068336626.1">
    <property type="nucleotide sequence ID" value="NZ_LVHF01000033.1"/>
</dbReference>
<evidence type="ECO:0000256" key="9">
    <source>
        <dbReference type="ARBA" id="ARBA00022842"/>
    </source>
</evidence>
<keyword evidence="13 15" id="KW-0961">Cell wall biogenesis/degradation</keyword>
<dbReference type="GO" id="GO:0008716">
    <property type="term" value="F:D-alanine-D-alanine ligase activity"/>
    <property type="evidence" value="ECO:0007669"/>
    <property type="project" value="UniProtKB-UniRule"/>
</dbReference>
<dbReference type="AlphaFoldDB" id="A0A178K2N6"/>
<dbReference type="PROSITE" id="PS00843">
    <property type="entry name" value="DALA_DALA_LIGASE_1"/>
    <property type="match status" value="1"/>
</dbReference>
<keyword evidence="8 19" id="KW-0067">ATP-binding</keyword>
<feature type="binding site" evidence="18">
    <location>
        <position position="280"/>
    </location>
    <ligand>
        <name>Mg(2+)</name>
        <dbReference type="ChEBI" id="CHEBI:18420"/>
        <label>1</label>
    </ligand>
</feature>
<organism evidence="21 22">
    <name type="scientific">Photobacterium jeanii</name>
    <dbReference type="NCBI Taxonomy" id="858640"/>
    <lineage>
        <taxon>Bacteria</taxon>
        <taxon>Pseudomonadati</taxon>
        <taxon>Pseudomonadota</taxon>
        <taxon>Gammaproteobacteria</taxon>
        <taxon>Vibrionales</taxon>
        <taxon>Vibrionaceae</taxon>
        <taxon>Photobacterium</taxon>
    </lineage>
</organism>
<dbReference type="HAMAP" id="MF_00047">
    <property type="entry name" value="Dala_Dala_lig"/>
    <property type="match status" value="1"/>
</dbReference>
<dbReference type="SUPFAM" id="SSF52440">
    <property type="entry name" value="PreATP-grasp domain"/>
    <property type="match status" value="1"/>
</dbReference>
<evidence type="ECO:0000256" key="10">
    <source>
        <dbReference type="ARBA" id="ARBA00022960"/>
    </source>
</evidence>
<dbReference type="PANTHER" id="PTHR23132">
    <property type="entry name" value="D-ALANINE--D-ALANINE LIGASE"/>
    <property type="match status" value="1"/>
</dbReference>
<evidence type="ECO:0000256" key="2">
    <source>
        <dbReference type="ARBA" id="ARBA00003921"/>
    </source>
</evidence>
<dbReference type="InterPro" id="IPR005905">
    <property type="entry name" value="D_ala_D_ala"/>
</dbReference>
<evidence type="ECO:0000256" key="7">
    <source>
        <dbReference type="ARBA" id="ARBA00022741"/>
    </source>
</evidence>
<dbReference type="PANTHER" id="PTHR23132:SF25">
    <property type="entry name" value="D-ALANINE--D-ALANINE LIGASE A"/>
    <property type="match status" value="1"/>
</dbReference>
<comment type="caution">
    <text evidence="21">The sequence shown here is derived from an EMBL/GenBank/DDBJ whole genome shotgun (WGS) entry which is preliminary data.</text>
</comment>
<evidence type="ECO:0000256" key="4">
    <source>
        <dbReference type="ARBA" id="ARBA00010871"/>
    </source>
</evidence>
<dbReference type="PROSITE" id="PS00844">
    <property type="entry name" value="DALA_DALA_LIGASE_2"/>
    <property type="match status" value="1"/>
</dbReference>
<keyword evidence="22" id="KW-1185">Reference proteome</keyword>
<evidence type="ECO:0000313" key="22">
    <source>
        <dbReference type="Proteomes" id="UP000078503"/>
    </source>
</evidence>
<dbReference type="GO" id="GO:0071555">
    <property type="term" value="P:cell wall organization"/>
    <property type="evidence" value="ECO:0007669"/>
    <property type="project" value="UniProtKB-KW"/>
</dbReference>
<proteinExistence type="inferred from homology"/>
<gene>
    <name evidence="15" type="primary">ddl</name>
    <name evidence="21" type="ORF">A3K86_21850</name>
</gene>
<keyword evidence="6 18" id="KW-0479">Metal-binding</keyword>
<feature type="binding site" evidence="18">
    <location>
        <position position="295"/>
    </location>
    <ligand>
        <name>Mg(2+)</name>
        <dbReference type="ChEBI" id="CHEBI:18420"/>
        <label>2</label>
    </ligand>
</feature>
<evidence type="ECO:0000256" key="14">
    <source>
        <dbReference type="ARBA" id="ARBA00047614"/>
    </source>
</evidence>
<feature type="binding site" evidence="17">
    <location>
        <begin position="196"/>
        <end position="203"/>
    </location>
    <ligand>
        <name>ATP</name>
        <dbReference type="ChEBI" id="CHEBI:30616"/>
    </ligand>
</feature>
<dbReference type="Proteomes" id="UP000078503">
    <property type="component" value="Unassembled WGS sequence"/>
</dbReference>
<evidence type="ECO:0000256" key="1">
    <source>
        <dbReference type="ARBA" id="ARBA00001936"/>
    </source>
</evidence>
<evidence type="ECO:0000256" key="5">
    <source>
        <dbReference type="ARBA" id="ARBA00022598"/>
    </source>
</evidence>
<protein>
    <recommendedName>
        <fullName evidence="15">D-alanine--D-alanine ligase</fullName>
        <ecNumber evidence="15">6.3.2.4</ecNumber>
    </recommendedName>
    <alternativeName>
        <fullName evidence="15">D-Ala-D-Ala ligase</fullName>
    </alternativeName>
    <alternativeName>
        <fullName evidence="15">D-alanylalanine synthetase</fullName>
    </alternativeName>
</protein>
<dbReference type="STRING" id="858640.A3K86_21850"/>
<dbReference type="UniPathway" id="UPA00219"/>
<comment type="catalytic activity">
    <reaction evidence="14 15">
        <text>2 D-alanine + ATP = D-alanyl-D-alanine + ADP + phosphate + H(+)</text>
        <dbReference type="Rhea" id="RHEA:11224"/>
        <dbReference type="ChEBI" id="CHEBI:15378"/>
        <dbReference type="ChEBI" id="CHEBI:30616"/>
        <dbReference type="ChEBI" id="CHEBI:43474"/>
        <dbReference type="ChEBI" id="CHEBI:57416"/>
        <dbReference type="ChEBI" id="CHEBI:57822"/>
        <dbReference type="ChEBI" id="CHEBI:456216"/>
        <dbReference type="EC" id="6.3.2.4"/>
    </reaction>
</comment>
<feature type="binding site" evidence="18">
    <location>
        <position position="293"/>
    </location>
    <ligand>
        <name>Mg(2+)</name>
        <dbReference type="ChEBI" id="CHEBI:18420"/>
        <label>2</label>
    </ligand>
</feature>
<dbReference type="GO" id="GO:0009252">
    <property type="term" value="P:peptidoglycan biosynthetic process"/>
    <property type="evidence" value="ECO:0007669"/>
    <property type="project" value="UniProtKB-UniRule"/>
</dbReference>
<evidence type="ECO:0000256" key="12">
    <source>
        <dbReference type="ARBA" id="ARBA00023211"/>
    </source>
</evidence>
<comment type="subcellular location">
    <subcellularLocation>
        <location evidence="15">Cytoplasm</location>
    </subcellularLocation>
</comment>
<dbReference type="Gene3D" id="3.40.50.20">
    <property type="match status" value="1"/>
</dbReference>
<dbReference type="SUPFAM" id="SSF56059">
    <property type="entry name" value="Glutathione synthetase ATP-binding domain-like"/>
    <property type="match status" value="1"/>
</dbReference>
<dbReference type="GO" id="GO:0046872">
    <property type="term" value="F:metal ion binding"/>
    <property type="evidence" value="ECO:0007669"/>
    <property type="project" value="UniProtKB-KW"/>
</dbReference>
<feature type="binding site" evidence="17">
    <location>
        <position position="116"/>
    </location>
    <ligand>
        <name>ATP</name>
        <dbReference type="ChEBI" id="CHEBI:30616"/>
    </ligand>
</feature>
<dbReference type="InterPro" id="IPR013815">
    <property type="entry name" value="ATP_grasp_subdomain_1"/>
</dbReference>
<dbReference type="NCBIfam" id="NF002527">
    <property type="entry name" value="PRK01966.1-3"/>
    <property type="match status" value="1"/>
</dbReference>
<dbReference type="NCBIfam" id="TIGR01205">
    <property type="entry name" value="D_ala_D_alaTIGR"/>
    <property type="match status" value="1"/>
</dbReference>
<evidence type="ECO:0000256" key="17">
    <source>
        <dbReference type="PIRSR" id="PIRSR039102-2"/>
    </source>
</evidence>
<dbReference type="OrthoDB" id="9813261at2"/>
<keyword evidence="11 15" id="KW-0573">Peptidoglycan synthesis</keyword>
<keyword evidence="12 18" id="KW-0464">Manganese</keyword>
<feature type="binding site" evidence="18">
    <location>
        <position position="293"/>
    </location>
    <ligand>
        <name>Mg(2+)</name>
        <dbReference type="ChEBI" id="CHEBI:18420"/>
        <label>1</label>
    </ligand>
</feature>
<evidence type="ECO:0000259" key="20">
    <source>
        <dbReference type="PROSITE" id="PS50975"/>
    </source>
</evidence>
<dbReference type="Pfam" id="PF01820">
    <property type="entry name" value="Dala_Dala_lig_N"/>
    <property type="match status" value="1"/>
</dbReference>
<dbReference type="GO" id="GO:0008360">
    <property type="term" value="P:regulation of cell shape"/>
    <property type="evidence" value="ECO:0007669"/>
    <property type="project" value="UniProtKB-KW"/>
</dbReference>
<sequence>MSSIQVLLLCGGGSSEHEVSIVSANYIEQSLQQIDGINYLRVEMKQDGWYLADGTLCQLHLDRTLHCGDKQVVVDYVIPCVHGFPGETGDLQSMLDMANLPYLGCGAEASTNCFNKITTKLWFDAIDIPNTPYVFLSENNEQSHQKAEQALEKWGKVFVKAACQGSSVGCYSVTSKQELTEAVNNAFTFSEQVLIEKTIKPRELEIAAFEYEGELIITKPGEVAAPEDGFYSYDEKYGADSHSTTTVEAGDLTENQIEQIREFARKAFVQMKLKDLSRIDFFLSEDNEILLNEINTFPGMTPISMFPKMLEHSGKSFVGFIEQAIKRAV</sequence>
<feature type="domain" description="ATP-grasp" evidence="20">
    <location>
        <begin position="120"/>
        <end position="326"/>
    </location>
</feature>
<dbReference type="InterPro" id="IPR016185">
    <property type="entry name" value="PreATP-grasp_dom_sf"/>
</dbReference>
<keyword evidence="10 15" id="KW-0133">Cell shape</keyword>
<evidence type="ECO:0000256" key="16">
    <source>
        <dbReference type="PIRSR" id="PIRSR039102-1"/>
    </source>
</evidence>
<evidence type="ECO:0000256" key="19">
    <source>
        <dbReference type="PROSITE-ProRule" id="PRU00409"/>
    </source>
</evidence>
<dbReference type="GO" id="GO:0005829">
    <property type="term" value="C:cytosol"/>
    <property type="evidence" value="ECO:0007669"/>
    <property type="project" value="TreeGrafter"/>
</dbReference>
<dbReference type="EC" id="6.3.2.4" evidence="15"/>
<feature type="active site" evidence="16">
    <location>
        <position position="16"/>
    </location>
</feature>
<keyword evidence="9 18" id="KW-0460">Magnesium</keyword>
<dbReference type="Gene3D" id="3.30.470.20">
    <property type="entry name" value="ATP-grasp fold, B domain"/>
    <property type="match status" value="1"/>
</dbReference>
<dbReference type="EMBL" id="LVHF01000033">
    <property type="protein sequence ID" value="OAN11569.1"/>
    <property type="molecule type" value="Genomic_DNA"/>
</dbReference>
<evidence type="ECO:0000256" key="3">
    <source>
        <dbReference type="ARBA" id="ARBA00004752"/>
    </source>
</evidence>
<comment type="function">
    <text evidence="2 15">Cell wall formation.</text>
</comment>
<dbReference type="InterPro" id="IPR011761">
    <property type="entry name" value="ATP-grasp"/>
</dbReference>
<evidence type="ECO:0000313" key="21">
    <source>
        <dbReference type="EMBL" id="OAN11569.1"/>
    </source>
</evidence>
<feature type="binding site" evidence="17">
    <location>
        <begin position="158"/>
        <end position="160"/>
    </location>
    <ligand>
        <name>ATP</name>
        <dbReference type="ChEBI" id="CHEBI:30616"/>
    </ligand>
</feature>
<dbReference type="Pfam" id="PF07478">
    <property type="entry name" value="Dala_Dala_lig_C"/>
    <property type="match status" value="1"/>
</dbReference>
<feature type="active site" evidence="16">
    <location>
        <position position="166"/>
    </location>
</feature>
<feature type="active site" evidence="16">
    <location>
        <position position="304"/>
    </location>
</feature>
<feature type="binding site" evidence="17">
    <location>
        <begin position="166"/>
        <end position="167"/>
    </location>
    <ligand>
        <name>ATP</name>
        <dbReference type="ChEBI" id="CHEBI:30616"/>
    </ligand>
</feature>
<keyword evidence="7 17" id="KW-0547">Nucleotide-binding</keyword>
<evidence type="ECO:0000256" key="6">
    <source>
        <dbReference type="ARBA" id="ARBA00022723"/>
    </source>
</evidence>
<comment type="cofactor">
    <cofactor evidence="1">
        <name>Mn(2+)</name>
        <dbReference type="ChEBI" id="CHEBI:29035"/>
    </cofactor>
</comment>
<name>A0A178K2N6_9GAMM</name>
<dbReference type="InterPro" id="IPR000291">
    <property type="entry name" value="D-Ala_lig_Van_CS"/>
</dbReference>
<dbReference type="Gene3D" id="3.30.1490.20">
    <property type="entry name" value="ATP-grasp fold, A domain"/>
    <property type="match status" value="1"/>
</dbReference>